<accession>A0A1Y5RTZ1</accession>
<evidence type="ECO:0008006" key="3">
    <source>
        <dbReference type="Google" id="ProtNLM"/>
    </source>
</evidence>
<dbReference type="InterPro" id="IPR036390">
    <property type="entry name" value="WH_DNA-bd_sf"/>
</dbReference>
<protein>
    <recommendedName>
        <fullName evidence="3">DnaA N-terminal domain-containing protein</fullName>
    </recommendedName>
</protein>
<reference evidence="1 2" key="1">
    <citation type="submission" date="2017-03" db="EMBL/GenBank/DDBJ databases">
        <authorList>
            <person name="Afonso C.L."/>
            <person name="Miller P.J."/>
            <person name="Scott M.A."/>
            <person name="Spackman E."/>
            <person name="Goraichik I."/>
            <person name="Dimitrov K.M."/>
            <person name="Suarez D.L."/>
            <person name="Swayne D.E."/>
        </authorList>
    </citation>
    <scope>NUCLEOTIDE SEQUENCE [LARGE SCALE GENOMIC DNA]</scope>
    <source>
        <strain evidence="1 2">CECT 8620</strain>
    </source>
</reference>
<dbReference type="EMBL" id="FWFS01000002">
    <property type="protein sequence ID" value="SLN25431.1"/>
    <property type="molecule type" value="Genomic_DNA"/>
</dbReference>
<dbReference type="RefSeq" id="WP_085835635.1">
    <property type="nucleotide sequence ID" value="NZ_FWFS01000002.1"/>
</dbReference>
<dbReference type="OrthoDB" id="7657434at2"/>
<dbReference type="InterPro" id="IPR036388">
    <property type="entry name" value="WH-like_DNA-bd_sf"/>
</dbReference>
<dbReference type="Gene3D" id="1.10.10.10">
    <property type="entry name" value="Winged helix-like DNA-binding domain superfamily/Winged helix DNA-binding domain"/>
    <property type="match status" value="1"/>
</dbReference>
<organism evidence="1 2">
    <name type="scientific">Aquimixticola soesokkakensis</name>
    <dbReference type="NCBI Taxonomy" id="1519096"/>
    <lineage>
        <taxon>Bacteria</taxon>
        <taxon>Pseudomonadati</taxon>
        <taxon>Pseudomonadota</taxon>
        <taxon>Alphaproteobacteria</taxon>
        <taxon>Rhodobacterales</taxon>
        <taxon>Paracoccaceae</taxon>
        <taxon>Aquimixticola</taxon>
    </lineage>
</organism>
<proteinExistence type="predicted"/>
<dbReference type="Proteomes" id="UP000193862">
    <property type="component" value="Unassembled WGS sequence"/>
</dbReference>
<dbReference type="SUPFAM" id="SSF46785">
    <property type="entry name" value="Winged helix' DNA-binding domain"/>
    <property type="match status" value="1"/>
</dbReference>
<name>A0A1Y5RTZ1_9RHOB</name>
<gene>
    <name evidence="1" type="ORF">AQS8620_00744</name>
</gene>
<sequence length="231" mass="25583">MIVSRTTSKAVGRNASVLKYDLLTAMAAHALALGKHEQRLALRLMALMTARYNWARDELAMGQRDIARVWNVDERTVKREMAKLRAMGWLEVKRQGARGRVTEYGLGIARIIEDTRDAWPRVGPDFEMRMSGTPEEDVKVVPLPVRGKVVAPDLSSGTEWALAQGVLHSEDAGLYAAWVQGLVRESRAGGRLTLRAPTRFHASYVSTHLQARLLKALRGVDEAVSEVVISG</sequence>
<keyword evidence="2" id="KW-1185">Reference proteome</keyword>
<dbReference type="AlphaFoldDB" id="A0A1Y5RTZ1"/>
<evidence type="ECO:0000313" key="2">
    <source>
        <dbReference type="Proteomes" id="UP000193862"/>
    </source>
</evidence>
<evidence type="ECO:0000313" key="1">
    <source>
        <dbReference type="EMBL" id="SLN25431.1"/>
    </source>
</evidence>